<reference evidence="3 4" key="1">
    <citation type="submission" date="2018-03" db="EMBL/GenBank/DDBJ databases">
        <title>Cereibacter changlensis.</title>
        <authorList>
            <person name="Meyer T.E."/>
            <person name="Miller S."/>
            <person name="Lodha T."/>
            <person name="Gandham S."/>
            <person name="Chintalapati S."/>
            <person name="Chintalapati V.R."/>
        </authorList>
    </citation>
    <scope>NUCLEOTIDE SEQUENCE [LARGE SCALE GENOMIC DNA]</scope>
    <source>
        <strain evidence="3 4">JA139</strain>
    </source>
</reference>
<dbReference type="AlphaFoldDB" id="A0A2T4JU63"/>
<evidence type="ECO:0000256" key="1">
    <source>
        <dbReference type="SAM" id="MobiDB-lite"/>
    </source>
</evidence>
<protein>
    <submittedName>
        <fullName evidence="3">Uncharacterized protein</fullName>
    </submittedName>
</protein>
<dbReference type="Proteomes" id="UP000241010">
    <property type="component" value="Unassembled WGS sequence"/>
</dbReference>
<evidence type="ECO:0000313" key="4">
    <source>
        <dbReference type="Proteomes" id="UP000241010"/>
    </source>
</evidence>
<organism evidence="3 4">
    <name type="scientific">Cereibacter changlensis JA139</name>
    <dbReference type="NCBI Taxonomy" id="1188249"/>
    <lineage>
        <taxon>Bacteria</taxon>
        <taxon>Pseudomonadati</taxon>
        <taxon>Pseudomonadota</taxon>
        <taxon>Alphaproteobacteria</taxon>
        <taxon>Rhodobacterales</taxon>
        <taxon>Paracoccaceae</taxon>
        <taxon>Cereibacter</taxon>
    </lineage>
</organism>
<comment type="caution">
    <text evidence="3">The sequence shown here is derived from an EMBL/GenBank/DDBJ whole genome shotgun (WGS) entry which is preliminary data.</text>
</comment>
<evidence type="ECO:0000313" key="3">
    <source>
        <dbReference type="EMBL" id="PTE21303.1"/>
    </source>
</evidence>
<sequence length="72" mass="7794">MDFSWIIPLLSLVTLLAVLAFALISKGKVEERRHDPNAPKSTLAKDGPQGGVAFLRKDGPTARKPDAEPVLE</sequence>
<dbReference type="OrthoDB" id="7873573at2"/>
<keyword evidence="2" id="KW-0472">Membrane</keyword>
<feature type="transmembrane region" description="Helical" evidence="2">
    <location>
        <begin position="6"/>
        <end position="24"/>
    </location>
</feature>
<gene>
    <name evidence="3" type="ORF">C5F48_13060</name>
</gene>
<dbReference type="EMBL" id="PZKG01000056">
    <property type="protein sequence ID" value="PTE21303.1"/>
    <property type="molecule type" value="Genomic_DNA"/>
</dbReference>
<feature type="compositionally biased region" description="Basic and acidic residues" evidence="1">
    <location>
        <begin position="55"/>
        <end position="72"/>
    </location>
</feature>
<keyword evidence="2" id="KW-1133">Transmembrane helix</keyword>
<evidence type="ECO:0000256" key="2">
    <source>
        <dbReference type="SAM" id="Phobius"/>
    </source>
</evidence>
<keyword evidence="4" id="KW-1185">Reference proteome</keyword>
<keyword evidence="2" id="KW-0812">Transmembrane</keyword>
<dbReference type="RefSeq" id="WP_107664345.1">
    <property type="nucleotide sequence ID" value="NZ_PZKG01000056.1"/>
</dbReference>
<feature type="region of interest" description="Disordered" evidence="1">
    <location>
        <begin position="30"/>
        <end position="72"/>
    </location>
</feature>
<name>A0A2T4JU63_9RHOB</name>
<accession>A0A2T4JU63</accession>
<proteinExistence type="predicted"/>